<dbReference type="PROSITE" id="PS51257">
    <property type="entry name" value="PROKAR_LIPOPROTEIN"/>
    <property type="match status" value="1"/>
</dbReference>
<accession>A0ABZ2YL24</accession>
<protein>
    <submittedName>
        <fullName evidence="1">DUF6786 family protein</fullName>
    </submittedName>
</protein>
<dbReference type="Pfam" id="PF20583">
    <property type="entry name" value="DUF6786"/>
    <property type="match status" value="1"/>
</dbReference>
<keyword evidence="2" id="KW-1185">Reference proteome</keyword>
<sequence>MHKSIPAACLLTLFSACNNNNSQQAKAPVLQEETISRPDNFAADVDFLGAFTVPAVMKDSTSKSAIAVVASWQGRVMTSTVADDGRSFGFLHYGIIENGKQFHFSTFGGEDRLLFGPLPDSTTLSPNDSLPATLLPDPLRDTALLRQAPAAKGAVTVEGDALLPNTKNNPLTAHITRTITLLSRRDLHNYLGADIHRSIHAVGFHSDNTLLNTGSQRWDTAHGTTAIRIRGMFPVSPKSVGIIPLRKGGKVNTGAQMPKERFLIKNDVAFFRADGNFDMELGLQQASALNFMGIYDPERKLLTVIQFTMPRHPALYLGETTTDARAEVLTIRNNGPANTIAKGRFLEVQSTSPAALLKPKGRMQHFHRTIHLEGSEKHLGEITKKIFGVNLKEITTALP</sequence>
<evidence type="ECO:0000313" key="2">
    <source>
        <dbReference type="Proteomes" id="UP001485459"/>
    </source>
</evidence>
<organism evidence="1 2">
    <name type="scientific">Chitinophaga pollutisoli</name>
    <dbReference type="NCBI Taxonomy" id="3133966"/>
    <lineage>
        <taxon>Bacteria</taxon>
        <taxon>Pseudomonadati</taxon>
        <taxon>Bacteroidota</taxon>
        <taxon>Chitinophagia</taxon>
        <taxon>Chitinophagales</taxon>
        <taxon>Chitinophagaceae</taxon>
        <taxon>Chitinophaga</taxon>
    </lineage>
</organism>
<proteinExistence type="predicted"/>
<name>A0ABZ2YL24_9BACT</name>
<reference evidence="2" key="1">
    <citation type="submission" date="2024-03" db="EMBL/GenBank/DDBJ databases">
        <title>Chitinophaga horti sp. nov., isolated from garden soil.</title>
        <authorList>
            <person name="Lee D.S."/>
            <person name="Han D.M."/>
            <person name="Baek J.H."/>
            <person name="Choi D.G."/>
            <person name="Jeon J.H."/>
            <person name="Jeon C.O."/>
        </authorList>
    </citation>
    <scope>NUCLEOTIDE SEQUENCE [LARGE SCALE GENOMIC DNA]</scope>
    <source>
        <strain evidence="2">GPA1</strain>
    </source>
</reference>
<evidence type="ECO:0000313" key="1">
    <source>
        <dbReference type="EMBL" id="WZN40268.1"/>
    </source>
</evidence>
<dbReference type="Proteomes" id="UP001485459">
    <property type="component" value="Chromosome"/>
</dbReference>
<dbReference type="InterPro" id="IPR046713">
    <property type="entry name" value="DUF6786"/>
</dbReference>
<gene>
    <name evidence="1" type="ORF">WJU16_20065</name>
</gene>
<dbReference type="EMBL" id="CP149822">
    <property type="protein sequence ID" value="WZN40268.1"/>
    <property type="molecule type" value="Genomic_DNA"/>
</dbReference>
<dbReference type="RefSeq" id="WP_341835192.1">
    <property type="nucleotide sequence ID" value="NZ_CP149822.1"/>
</dbReference>